<evidence type="ECO:0000313" key="8">
    <source>
        <dbReference type="Proteomes" id="UP001275084"/>
    </source>
</evidence>
<dbReference type="CDD" id="cd02181">
    <property type="entry name" value="GH16_fungal_Lam16A_glucanase"/>
    <property type="match status" value="1"/>
</dbReference>
<keyword evidence="8" id="KW-1185">Reference proteome</keyword>
<protein>
    <recommendedName>
        <fullName evidence="3">endo-1,3(4)-beta-glucanase</fullName>
        <ecNumber evidence="3">3.2.1.6</ecNumber>
    </recommendedName>
</protein>
<evidence type="ECO:0000313" key="7">
    <source>
        <dbReference type="EMBL" id="KAK3362752.1"/>
    </source>
</evidence>
<dbReference type="GO" id="GO:0052861">
    <property type="term" value="F:endo-1,3(4)-beta-glucanase activity"/>
    <property type="evidence" value="ECO:0007669"/>
    <property type="project" value="UniProtKB-EC"/>
</dbReference>
<keyword evidence="5" id="KW-0326">Glycosidase</keyword>
<name>A0AAJ0HTT2_9PEZI</name>
<keyword evidence="4 7" id="KW-0378">Hydrolase</keyword>
<organism evidence="7 8">
    <name type="scientific">Lasiosphaeria hispida</name>
    <dbReference type="NCBI Taxonomy" id="260671"/>
    <lineage>
        <taxon>Eukaryota</taxon>
        <taxon>Fungi</taxon>
        <taxon>Dikarya</taxon>
        <taxon>Ascomycota</taxon>
        <taxon>Pezizomycotina</taxon>
        <taxon>Sordariomycetes</taxon>
        <taxon>Sordariomycetidae</taxon>
        <taxon>Sordariales</taxon>
        <taxon>Lasiosphaeriaceae</taxon>
        <taxon>Lasiosphaeria</taxon>
    </lineage>
</organism>
<proteinExistence type="inferred from homology"/>
<dbReference type="Gene3D" id="2.60.120.200">
    <property type="match status" value="1"/>
</dbReference>
<evidence type="ECO:0000256" key="2">
    <source>
        <dbReference type="ARBA" id="ARBA00006865"/>
    </source>
</evidence>
<dbReference type="PANTHER" id="PTHR10963:SF24">
    <property type="entry name" value="GLYCOSIDASE C21B10.07-RELATED"/>
    <property type="match status" value="1"/>
</dbReference>
<dbReference type="Proteomes" id="UP001275084">
    <property type="component" value="Unassembled WGS sequence"/>
</dbReference>
<dbReference type="PROSITE" id="PS51762">
    <property type="entry name" value="GH16_2"/>
    <property type="match status" value="1"/>
</dbReference>
<comment type="catalytic activity">
    <reaction evidence="1">
        <text>Endohydrolysis of (1-&gt;3)- or (1-&gt;4)-linkages in beta-D-glucans when the glucose residue whose reducing group is involved in the linkage to be hydrolyzed is itself substituted at C-3.</text>
        <dbReference type="EC" id="3.2.1.6"/>
    </reaction>
</comment>
<reference evidence="7" key="2">
    <citation type="submission" date="2023-06" db="EMBL/GenBank/DDBJ databases">
        <authorList>
            <consortium name="Lawrence Berkeley National Laboratory"/>
            <person name="Haridas S."/>
            <person name="Hensen N."/>
            <person name="Bonometti L."/>
            <person name="Westerberg I."/>
            <person name="Brannstrom I.O."/>
            <person name="Guillou S."/>
            <person name="Cros-Aarteil S."/>
            <person name="Calhoun S."/>
            <person name="Kuo A."/>
            <person name="Mondo S."/>
            <person name="Pangilinan J."/>
            <person name="Riley R."/>
            <person name="Labutti K."/>
            <person name="Andreopoulos B."/>
            <person name="Lipzen A."/>
            <person name="Chen C."/>
            <person name="Yanf M."/>
            <person name="Daum C."/>
            <person name="Ng V."/>
            <person name="Clum A."/>
            <person name="Steindorff A."/>
            <person name="Ohm R."/>
            <person name="Martin F."/>
            <person name="Silar P."/>
            <person name="Natvig D."/>
            <person name="Lalanne C."/>
            <person name="Gautier V."/>
            <person name="Ament-Velasquez S.L."/>
            <person name="Kruys A."/>
            <person name="Hutchinson M.I."/>
            <person name="Powell A.J."/>
            <person name="Barry K."/>
            <person name="Miller A.N."/>
            <person name="Grigoriev I.V."/>
            <person name="Debuchy R."/>
            <person name="Gladieux P."/>
            <person name="Thoren M.H."/>
            <person name="Johannesson H."/>
        </authorList>
    </citation>
    <scope>NUCLEOTIDE SEQUENCE</scope>
    <source>
        <strain evidence="7">CBS 955.72</strain>
    </source>
</reference>
<dbReference type="InterPro" id="IPR000757">
    <property type="entry name" value="Beta-glucanase-like"/>
</dbReference>
<sequence length="343" mass="36417">MILSRTAYRLSVAVATWAGLSQAASNYAIADIFDPKNFFTEFDFFSQADPTNGFVKYVDASTANRDGLAGFAKGSVYLGVDHKNTTDAGRSSVRVTSKKAFTKGLFIADIAHMPAGSTNAGSCGLWPAFWMFGPNWPNSGEIDILEGVNTQANNSITLHTSGNCRMTNKGSLASTKLSNADCFGNLGCKQDTAVANTYGAGFNAAGGGVYALEWTDDTISVWFFTRGSSLATRLSRDANNSVSDTSSFGQPLATFVGGDGCSIDGHFKDHNIVLNTGFCGDWAGKVWSDDKTCSALASTCEEYVGANPSAFTQAYWLVNSIKVYQQDAAASKGGKRKGMRFAA</sequence>
<dbReference type="EMBL" id="JAUIQD010000001">
    <property type="protein sequence ID" value="KAK3362752.1"/>
    <property type="molecule type" value="Genomic_DNA"/>
</dbReference>
<dbReference type="GO" id="GO:0009251">
    <property type="term" value="P:glucan catabolic process"/>
    <property type="evidence" value="ECO:0007669"/>
    <property type="project" value="TreeGrafter"/>
</dbReference>
<dbReference type="InterPro" id="IPR013320">
    <property type="entry name" value="ConA-like_dom_sf"/>
</dbReference>
<evidence type="ECO:0000256" key="4">
    <source>
        <dbReference type="ARBA" id="ARBA00022801"/>
    </source>
</evidence>
<dbReference type="Pfam" id="PF26113">
    <property type="entry name" value="GH16_XgeA"/>
    <property type="match status" value="1"/>
</dbReference>
<accession>A0AAJ0HTT2</accession>
<comment type="caution">
    <text evidence="7">The sequence shown here is derived from an EMBL/GenBank/DDBJ whole genome shotgun (WGS) entry which is preliminary data.</text>
</comment>
<dbReference type="EC" id="3.2.1.6" evidence="3"/>
<dbReference type="PANTHER" id="PTHR10963">
    <property type="entry name" value="GLYCOSYL HYDROLASE-RELATED"/>
    <property type="match status" value="1"/>
</dbReference>
<evidence type="ECO:0000256" key="1">
    <source>
        <dbReference type="ARBA" id="ARBA00000124"/>
    </source>
</evidence>
<dbReference type="AlphaFoldDB" id="A0AAJ0HTT2"/>
<evidence type="ECO:0000256" key="3">
    <source>
        <dbReference type="ARBA" id="ARBA00012599"/>
    </source>
</evidence>
<evidence type="ECO:0000259" key="6">
    <source>
        <dbReference type="PROSITE" id="PS51762"/>
    </source>
</evidence>
<feature type="domain" description="GH16" evidence="6">
    <location>
        <begin position="15"/>
        <end position="329"/>
    </location>
</feature>
<reference evidence="7" key="1">
    <citation type="journal article" date="2023" name="Mol. Phylogenet. Evol.">
        <title>Genome-scale phylogeny and comparative genomics of the fungal order Sordariales.</title>
        <authorList>
            <person name="Hensen N."/>
            <person name="Bonometti L."/>
            <person name="Westerberg I."/>
            <person name="Brannstrom I.O."/>
            <person name="Guillou S."/>
            <person name="Cros-Aarteil S."/>
            <person name="Calhoun S."/>
            <person name="Haridas S."/>
            <person name="Kuo A."/>
            <person name="Mondo S."/>
            <person name="Pangilinan J."/>
            <person name="Riley R."/>
            <person name="LaButti K."/>
            <person name="Andreopoulos B."/>
            <person name="Lipzen A."/>
            <person name="Chen C."/>
            <person name="Yan M."/>
            <person name="Daum C."/>
            <person name="Ng V."/>
            <person name="Clum A."/>
            <person name="Steindorff A."/>
            <person name="Ohm R.A."/>
            <person name="Martin F."/>
            <person name="Silar P."/>
            <person name="Natvig D.O."/>
            <person name="Lalanne C."/>
            <person name="Gautier V."/>
            <person name="Ament-Velasquez S.L."/>
            <person name="Kruys A."/>
            <person name="Hutchinson M.I."/>
            <person name="Powell A.J."/>
            <person name="Barry K."/>
            <person name="Miller A.N."/>
            <person name="Grigoriev I.V."/>
            <person name="Debuchy R."/>
            <person name="Gladieux P."/>
            <person name="Hiltunen Thoren M."/>
            <person name="Johannesson H."/>
        </authorList>
    </citation>
    <scope>NUCLEOTIDE SEQUENCE</scope>
    <source>
        <strain evidence="7">CBS 955.72</strain>
    </source>
</reference>
<gene>
    <name evidence="7" type="ORF">B0T25DRAFT_15806</name>
</gene>
<dbReference type="InterPro" id="IPR050546">
    <property type="entry name" value="Glycosyl_Hydrlase_16"/>
</dbReference>
<dbReference type="FunFam" id="2.60.120.200:FF:000114">
    <property type="entry name" value="Probable endo-1,3(4)-beta-glucanase NFIA_089530"/>
    <property type="match status" value="1"/>
</dbReference>
<evidence type="ECO:0000256" key="5">
    <source>
        <dbReference type="ARBA" id="ARBA00023295"/>
    </source>
</evidence>
<comment type="similarity">
    <text evidence="2">Belongs to the glycosyl hydrolase 16 family.</text>
</comment>
<dbReference type="SUPFAM" id="SSF49899">
    <property type="entry name" value="Concanavalin A-like lectins/glucanases"/>
    <property type="match status" value="1"/>
</dbReference>